<dbReference type="SUPFAM" id="SSF103506">
    <property type="entry name" value="Mitochondrial carrier"/>
    <property type="match status" value="1"/>
</dbReference>
<dbReference type="PROSITE" id="PS50920">
    <property type="entry name" value="SOLCAR"/>
    <property type="match status" value="3"/>
</dbReference>
<evidence type="ECO:0000313" key="10">
    <source>
        <dbReference type="EMBL" id="CAD9356847.1"/>
    </source>
</evidence>
<feature type="repeat" description="Solcar" evidence="8">
    <location>
        <begin position="263"/>
        <end position="363"/>
    </location>
</feature>
<dbReference type="Pfam" id="PF00153">
    <property type="entry name" value="Mito_carr"/>
    <property type="match status" value="3"/>
</dbReference>
<keyword evidence="4 8" id="KW-0812">Transmembrane</keyword>
<comment type="similarity">
    <text evidence="2 9">Belongs to the mitochondrial carrier (TC 2.A.29) family.</text>
</comment>
<evidence type="ECO:0000256" key="1">
    <source>
        <dbReference type="ARBA" id="ARBA00004141"/>
    </source>
</evidence>
<dbReference type="PANTHER" id="PTHR45667">
    <property type="entry name" value="S-ADENOSYLMETHIONINE MITOCHONDRIAL CARRIER PROTEIN"/>
    <property type="match status" value="1"/>
</dbReference>
<evidence type="ECO:0000256" key="7">
    <source>
        <dbReference type="ARBA" id="ARBA00023136"/>
    </source>
</evidence>
<feature type="repeat" description="Solcar" evidence="8">
    <location>
        <begin position="178"/>
        <end position="255"/>
    </location>
</feature>
<dbReference type="GO" id="GO:0055085">
    <property type="term" value="P:transmembrane transport"/>
    <property type="evidence" value="ECO:0007669"/>
    <property type="project" value="InterPro"/>
</dbReference>
<dbReference type="InterPro" id="IPR023395">
    <property type="entry name" value="MCP_dom_sf"/>
</dbReference>
<dbReference type="InterPro" id="IPR018108">
    <property type="entry name" value="MCP_transmembrane"/>
</dbReference>
<dbReference type="Gene3D" id="1.50.40.10">
    <property type="entry name" value="Mitochondrial carrier domain"/>
    <property type="match status" value="2"/>
</dbReference>
<evidence type="ECO:0000256" key="6">
    <source>
        <dbReference type="ARBA" id="ARBA00022989"/>
    </source>
</evidence>
<reference evidence="10" key="1">
    <citation type="submission" date="2021-01" db="EMBL/GenBank/DDBJ databases">
        <authorList>
            <person name="Corre E."/>
            <person name="Pelletier E."/>
            <person name="Niang G."/>
            <person name="Scheremetjew M."/>
            <person name="Finn R."/>
            <person name="Kale V."/>
            <person name="Holt S."/>
            <person name="Cochrane G."/>
            <person name="Meng A."/>
            <person name="Brown T."/>
            <person name="Cohen L."/>
        </authorList>
    </citation>
    <scope>NUCLEOTIDE SEQUENCE</scope>
    <source>
        <strain evidence="10">Pop2</strain>
    </source>
</reference>
<evidence type="ECO:0000256" key="4">
    <source>
        <dbReference type="ARBA" id="ARBA00022692"/>
    </source>
</evidence>
<evidence type="ECO:0000256" key="5">
    <source>
        <dbReference type="ARBA" id="ARBA00022737"/>
    </source>
</evidence>
<evidence type="ECO:0000256" key="2">
    <source>
        <dbReference type="ARBA" id="ARBA00006375"/>
    </source>
</evidence>
<evidence type="ECO:0008006" key="11">
    <source>
        <dbReference type="Google" id="ProtNLM"/>
    </source>
</evidence>
<keyword evidence="3 9" id="KW-0813">Transport</keyword>
<evidence type="ECO:0000256" key="8">
    <source>
        <dbReference type="PROSITE-ProRule" id="PRU00282"/>
    </source>
</evidence>
<evidence type="ECO:0000256" key="9">
    <source>
        <dbReference type="RuleBase" id="RU000488"/>
    </source>
</evidence>
<dbReference type="GO" id="GO:0016020">
    <property type="term" value="C:membrane"/>
    <property type="evidence" value="ECO:0007669"/>
    <property type="project" value="UniProtKB-SubCell"/>
</dbReference>
<keyword evidence="5" id="KW-0677">Repeat</keyword>
<comment type="subcellular location">
    <subcellularLocation>
        <location evidence="1">Membrane</location>
        <topology evidence="1">Multi-pass membrane protein</topology>
    </subcellularLocation>
</comment>
<proteinExistence type="inferred from homology"/>
<gene>
    <name evidence="10" type="ORF">DBRI1063_LOCUS24710</name>
</gene>
<dbReference type="PRINTS" id="PR00926">
    <property type="entry name" value="MITOCARRIER"/>
</dbReference>
<keyword evidence="6" id="KW-1133">Transmembrane helix</keyword>
<organism evidence="10">
    <name type="scientific">Ditylum brightwellii</name>
    <dbReference type="NCBI Taxonomy" id="49249"/>
    <lineage>
        <taxon>Eukaryota</taxon>
        <taxon>Sar</taxon>
        <taxon>Stramenopiles</taxon>
        <taxon>Ochrophyta</taxon>
        <taxon>Bacillariophyta</taxon>
        <taxon>Mediophyceae</taxon>
        <taxon>Lithodesmiophycidae</taxon>
        <taxon>Lithodesmiales</taxon>
        <taxon>Lithodesmiaceae</taxon>
        <taxon>Ditylum</taxon>
    </lineage>
</organism>
<protein>
    <recommendedName>
        <fullName evidence="11">Mitochondrial carrier protein</fullName>
    </recommendedName>
</protein>
<sequence length="479" mass="51463">MAVLPSLSSKTRTSLTRVLIYSLFFLSGDRVISKSLAFSYSPTLSKRINCQSTALEHCQQQWLLKPIKRSSHKSSSTLKNKALFLHTNKEDENIIHINNFLGNEEATSSMSRSSFLSTLGATMVAASTITSLPSSSKAEGTLSNNVLSKSTKGARSISTASQLQKQSTTLLAENSAIQETISGFVSGAALSTAKTVVKYPLDTATVRLQMPGTTYSIRNLPNLFNGSFKGITAPLISNIPAGAIFFSVKDATKAALKEAGTMPKWMSTCIAVAVALPPYWLIRNPSEVVKTRQQAGIEGYGDNVSVVDAFKLAISEDQNDGKTRDGDGGSGVKSLYSGYTENLFYAYPADVIKFVMYEFLSGGKKNLPPLEGAVYGAASTAVAQMVTTPLDVVRNRIMAGEETSSSIDSSKGVADKDGYDSADRLTYIETLTKLAREEGVSGLFAGVSPRIGKALLSGAIQFATYEETKQSINRLFERK</sequence>
<name>A0A7S2A3H8_9STRA</name>
<dbReference type="InterPro" id="IPR002067">
    <property type="entry name" value="MCP"/>
</dbReference>
<dbReference type="AlphaFoldDB" id="A0A7S2A3H8"/>
<evidence type="ECO:0000256" key="3">
    <source>
        <dbReference type="ARBA" id="ARBA00022448"/>
    </source>
</evidence>
<dbReference type="EMBL" id="HBGN01038632">
    <property type="protein sequence ID" value="CAD9356847.1"/>
    <property type="molecule type" value="Transcribed_RNA"/>
</dbReference>
<feature type="repeat" description="Solcar" evidence="8">
    <location>
        <begin position="367"/>
        <end position="471"/>
    </location>
</feature>
<keyword evidence="7 8" id="KW-0472">Membrane</keyword>
<accession>A0A7S2A3H8</accession>